<organism evidence="10 11">
    <name type="scientific">Sapajus apella</name>
    <name type="common">Brown-capped capuchin</name>
    <name type="synonym">Cebus apella</name>
    <dbReference type="NCBI Taxonomy" id="9515"/>
    <lineage>
        <taxon>Eukaryota</taxon>
        <taxon>Metazoa</taxon>
        <taxon>Chordata</taxon>
        <taxon>Craniata</taxon>
        <taxon>Vertebrata</taxon>
        <taxon>Euteleostomi</taxon>
        <taxon>Mammalia</taxon>
        <taxon>Eutheria</taxon>
        <taxon>Euarchontoglires</taxon>
        <taxon>Primates</taxon>
        <taxon>Haplorrhini</taxon>
        <taxon>Platyrrhini</taxon>
        <taxon>Cebidae</taxon>
        <taxon>Cebinae</taxon>
        <taxon>Sapajus</taxon>
    </lineage>
</organism>
<evidence type="ECO:0000256" key="3">
    <source>
        <dbReference type="ARBA" id="ARBA00022729"/>
    </source>
</evidence>
<feature type="region of interest" description="Disordered" evidence="6">
    <location>
        <begin position="134"/>
        <end position="164"/>
    </location>
</feature>
<evidence type="ECO:0000256" key="4">
    <source>
        <dbReference type="ARBA" id="ARBA00023136"/>
    </source>
</evidence>
<dbReference type="InterPro" id="IPR013783">
    <property type="entry name" value="Ig-like_fold"/>
</dbReference>
<dbReference type="InterPro" id="IPR013106">
    <property type="entry name" value="Ig_V-set"/>
</dbReference>
<evidence type="ECO:0000256" key="6">
    <source>
        <dbReference type="SAM" id="MobiDB-lite"/>
    </source>
</evidence>
<dbReference type="InterPro" id="IPR003599">
    <property type="entry name" value="Ig_sub"/>
</dbReference>
<evidence type="ECO:0000256" key="5">
    <source>
        <dbReference type="ARBA" id="ARBA00023157"/>
    </source>
</evidence>
<comment type="subcellular location">
    <subcellularLocation>
        <location evidence="1">Membrane</location>
    </subcellularLocation>
</comment>
<feature type="chain" id="PRO_5026860295" evidence="8">
    <location>
        <begin position="19"/>
        <end position="317"/>
    </location>
</feature>
<protein>
    <submittedName>
        <fullName evidence="11">CMRF35-like molecule 9 isoform X3</fullName>
    </submittedName>
</protein>
<feature type="compositionally biased region" description="Low complexity" evidence="6">
    <location>
        <begin position="145"/>
        <end position="156"/>
    </location>
</feature>
<dbReference type="InterPro" id="IPR007110">
    <property type="entry name" value="Ig-like_dom"/>
</dbReference>
<sequence>MRLLVLLWGCLVLPGYEALHGPEEISGFEGDTVSLKFTYREELRDYRKYWCREVGLFFSRCAGTIYSGEEGQETTEGRVSIRDSRQELSFTVTLRNLTLKDAGKYWCGVKGVNKHLQITLVIFPGPCCPPSPSPTFQRMATTSLQPKAKAQQTQPPGLRSSRPIMHLDSTSAEDASPALSNGSSKPRLSIPLVRILAPVLVLLSLLGAAGLITFSSHLLRWRKEAQLATETQRNEVYLSHLPLGNGQDPEDTRISLAGPMRPLAIPEPSASLYTEIQYLSQTTEKEEAPSQAPEGDVVSPPLHTSEEDLGFSKFISA</sequence>
<dbReference type="RefSeq" id="XP_032135363.1">
    <property type="nucleotide sequence ID" value="XM_032279472.1"/>
</dbReference>
<feature type="compositionally biased region" description="Polar residues" evidence="6">
    <location>
        <begin position="135"/>
        <end position="144"/>
    </location>
</feature>
<keyword evidence="5" id="KW-1015">Disulfide bond</keyword>
<evidence type="ECO:0000256" key="1">
    <source>
        <dbReference type="ARBA" id="ARBA00004370"/>
    </source>
</evidence>
<feature type="region of interest" description="Disordered" evidence="6">
    <location>
        <begin position="280"/>
        <end position="317"/>
    </location>
</feature>
<dbReference type="SMART" id="SM00409">
    <property type="entry name" value="IG"/>
    <property type="match status" value="1"/>
</dbReference>
<dbReference type="GO" id="GO:0005886">
    <property type="term" value="C:plasma membrane"/>
    <property type="evidence" value="ECO:0007669"/>
    <property type="project" value="TreeGrafter"/>
</dbReference>
<gene>
    <name evidence="11" type="primary">CD300LG</name>
</gene>
<name>A0A6J3HY64_SAPAP</name>
<keyword evidence="3 8" id="KW-0732">Signal</keyword>
<proteinExistence type="predicted"/>
<dbReference type="InterPro" id="IPR036179">
    <property type="entry name" value="Ig-like_dom_sf"/>
</dbReference>
<evidence type="ECO:0000313" key="10">
    <source>
        <dbReference type="Proteomes" id="UP000504640"/>
    </source>
</evidence>
<dbReference type="Proteomes" id="UP000504640">
    <property type="component" value="Unplaced"/>
</dbReference>
<dbReference type="Gene3D" id="2.60.40.10">
    <property type="entry name" value="Immunoglobulins"/>
    <property type="match status" value="1"/>
</dbReference>
<dbReference type="GeneID" id="116552711"/>
<dbReference type="CTD" id="146894"/>
<dbReference type="PROSITE" id="PS50835">
    <property type="entry name" value="IG_LIKE"/>
    <property type="match status" value="1"/>
</dbReference>
<accession>A0A6J3HY64</accession>
<dbReference type="FunFam" id="2.60.40.10:FF:000370">
    <property type="entry name" value="CMRF35-like molecule 1"/>
    <property type="match status" value="1"/>
</dbReference>
<feature type="domain" description="Ig-like" evidence="9">
    <location>
        <begin position="14"/>
        <end position="119"/>
    </location>
</feature>
<feature type="transmembrane region" description="Helical" evidence="7">
    <location>
        <begin position="195"/>
        <end position="214"/>
    </location>
</feature>
<reference evidence="11" key="1">
    <citation type="submission" date="2025-08" db="UniProtKB">
        <authorList>
            <consortium name="RefSeq"/>
        </authorList>
    </citation>
    <scope>IDENTIFICATION</scope>
    <source>
        <tissue evidence="11">Blood</tissue>
    </source>
</reference>
<dbReference type="Pfam" id="PF07686">
    <property type="entry name" value="V-set"/>
    <property type="match status" value="1"/>
</dbReference>
<dbReference type="InterPro" id="IPR050671">
    <property type="entry name" value="CD300_family_receptors"/>
</dbReference>
<evidence type="ECO:0000256" key="2">
    <source>
        <dbReference type="ARBA" id="ARBA00022692"/>
    </source>
</evidence>
<dbReference type="PANTHER" id="PTHR11860">
    <property type="entry name" value="POLYMERIC-IMMUNOGLOBULIN RECEPTOR"/>
    <property type="match status" value="1"/>
</dbReference>
<feature type="signal peptide" evidence="8">
    <location>
        <begin position="1"/>
        <end position="18"/>
    </location>
</feature>
<dbReference type="AlphaFoldDB" id="A0A6J3HY64"/>
<evidence type="ECO:0000259" key="9">
    <source>
        <dbReference type="PROSITE" id="PS50835"/>
    </source>
</evidence>
<keyword evidence="7" id="KW-1133">Transmembrane helix</keyword>
<keyword evidence="4 7" id="KW-0472">Membrane</keyword>
<keyword evidence="10" id="KW-1185">Reference proteome</keyword>
<evidence type="ECO:0000313" key="11">
    <source>
        <dbReference type="RefSeq" id="XP_032135363.1"/>
    </source>
</evidence>
<dbReference type="PANTHER" id="PTHR11860:SF62">
    <property type="entry name" value="CMRF35-LIKE MOLECULE 9"/>
    <property type="match status" value="1"/>
</dbReference>
<evidence type="ECO:0000256" key="7">
    <source>
        <dbReference type="SAM" id="Phobius"/>
    </source>
</evidence>
<dbReference type="SUPFAM" id="SSF48726">
    <property type="entry name" value="Immunoglobulin"/>
    <property type="match status" value="1"/>
</dbReference>
<evidence type="ECO:0000256" key="8">
    <source>
        <dbReference type="SAM" id="SignalP"/>
    </source>
</evidence>
<dbReference type="CDD" id="cd05716">
    <property type="entry name" value="IgV_pIgR_like"/>
    <property type="match status" value="1"/>
</dbReference>
<dbReference type="GO" id="GO:0004888">
    <property type="term" value="F:transmembrane signaling receptor activity"/>
    <property type="evidence" value="ECO:0007669"/>
    <property type="project" value="TreeGrafter"/>
</dbReference>
<keyword evidence="2 7" id="KW-0812">Transmembrane</keyword>